<evidence type="ECO:0000313" key="1">
    <source>
        <dbReference type="EMBL" id="ABK14509.1"/>
    </source>
</evidence>
<dbReference type="Proteomes" id="UP000000674">
    <property type="component" value="Chromosome"/>
</dbReference>
<keyword evidence="2" id="KW-1185">Reference proteome</keyword>
<proteinExistence type="predicted"/>
<dbReference type="EMBL" id="CP000477">
    <property type="protein sequence ID" value="ABK14509.1"/>
    <property type="molecule type" value="Genomic_DNA"/>
</dbReference>
<dbReference type="KEGG" id="mtp:Mthe_0719"/>
<dbReference type="InterPro" id="IPR007417">
    <property type="entry name" value="DUF473"/>
</dbReference>
<dbReference type="AlphaFoldDB" id="A0B735"/>
<evidence type="ECO:0000313" key="2">
    <source>
        <dbReference type="Proteomes" id="UP000000674"/>
    </source>
</evidence>
<gene>
    <name evidence="1" type="ordered locus">Mthe_0719</name>
</gene>
<evidence type="ECO:0008006" key="3">
    <source>
        <dbReference type="Google" id="ProtNLM"/>
    </source>
</evidence>
<name>A0B735_METTP</name>
<dbReference type="GeneID" id="4461870"/>
<protein>
    <recommendedName>
        <fullName evidence="3">DUF473 domain-containing protein</fullName>
    </recommendedName>
</protein>
<organism evidence="1 2">
    <name type="scientific">Methanothrix thermoacetophila (strain DSM 6194 / JCM 14653 / NBRC 101360 / PT)</name>
    <name type="common">Methanosaeta thermophila</name>
    <dbReference type="NCBI Taxonomy" id="349307"/>
    <lineage>
        <taxon>Archaea</taxon>
        <taxon>Methanobacteriati</taxon>
        <taxon>Methanobacteriota</taxon>
        <taxon>Stenosarchaea group</taxon>
        <taxon>Methanomicrobia</taxon>
        <taxon>Methanotrichales</taxon>
        <taxon>Methanotrichaceae</taxon>
        <taxon>Methanothrix</taxon>
    </lineage>
</organism>
<dbReference type="HOGENOM" id="CLU_144580_1_0_2"/>
<sequence length="129" mass="14780">MICVALTGISRNVIKDLVNNRVRTVEIRSPLNFFSLRGVNPGDRIFVTEASLKDIVNGTPGVIARVNEIQIMTHRMIQSNDFFYEEIESQAARAQLQFLGIGRVRRINTIEPYEPFVIEVDEMPRYIAR</sequence>
<dbReference type="STRING" id="349307.Mthe_0719"/>
<dbReference type="RefSeq" id="WP_011695905.1">
    <property type="nucleotide sequence ID" value="NC_008553.1"/>
</dbReference>
<accession>A0B735</accession>
<reference evidence="1 2" key="1">
    <citation type="submission" date="2006-10" db="EMBL/GenBank/DDBJ databases">
        <title>Complete sequence of Methanosaeta thermophila PT.</title>
        <authorList>
            <consortium name="US DOE Joint Genome Institute"/>
            <person name="Copeland A."/>
            <person name="Lucas S."/>
            <person name="Lapidus A."/>
            <person name="Barry K."/>
            <person name="Detter J.C."/>
            <person name="Glavina del Rio T."/>
            <person name="Hammon N."/>
            <person name="Israni S."/>
            <person name="Pitluck S."/>
            <person name="Chain P."/>
            <person name="Malfatti S."/>
            <person name="Shin M."/>
            <person name="Vergez L."/>
            <person name="Schmutz J."/>
            <person name="Larimer F."/>
            <person name="Land M."/>
            <person name="Hauser L."/>
            <person name="Kyrpides N."/>
            <person name="Kim E."/>
            <person name="Smith K.S."/>
            <person name="Ingram-Smith C."/>
            <person name="Richardson P."/>
        </authorList>
    </citation>
    <scope>NUCLEOTIDE SEQUENCE [LARGE SCALE GENOMIC DNA]</scope>
    <source>
        <strain evidence="2">DSM 6194 / JCM 14653 / NBRC 101360 / PT</strain>
    </source>
</reference>
<dbReference type="Pfam" id="PF04322">
    <property type="entry name" value="DUF473"/>
    <property type="match status" value="1"/>
</dbReference>